<name>A0A482VJD3_ASBVE</name>
<dbReference type="EMBL" id="QDEB01092389">
    <property type="protein sequence ID" value="RZC33061.1"/>
    <property type="molecule type" value="Genomic_DNA"/>
</dbReference>
<accession>A0A482VJD3</accession>
<comment type="caution">
    <text evidence="1">The sequence shown here is derived from an EMBL/GenBank/DDBJ whole genome shotgun (WGS) entry which is preliminary data.</text>
</comment>
<proteinExistence type="predicted"/>
<dbReference type="Proteomes" id="UP000292052">
    <property type="component" value="Unassembled WGS sequence"/>
</dbReference>
<protein>
    <submittedName>
        <fullName evidence="1">Uncharacterized protein</fullName>
    </submittedName>
</protein>
<reference evidence="1 2" key="1">
    <citation type="submission" date="2017-03" db="EMBL/GenBank/DDBJ databases">
        <title>Genome of the blue death feigning beetle - Asbolus verrucosus.</title>
        <authorList>
            <person name="Rider S.D."/>
        </authorList>
    </citation>
    <scope>NUCLEOTIDE SEQUENCE [LARGE SCALE GENOMIC DNA]</scope>
    <source>
        <strain evidence="1">Butters</strain>
        <tissue evidence="1">Head and leg muscle</tissue>
    </source>
</reference>
<evidence type="ECO:0000313" key="1">
    <source>
        <dbReference type="EMBL" id="RZC33061.1"/>
    </source>
</evidence>
<keyword evidence="2" id="KW-1185">Reference proteome</keyword>
<dbReference type="AlphaFoldDB" id="A0A482VJD3"/>
<gene>
    <name evidence="1" type="ORF">BDFB_002435</name>
</gene>
<sequence>MRSPIMVWEGRIFRFTIFLIELAVEFRSFCVIGLDSLRIELKDVSGIRRDTIEPMNGIQLSPVTNLGTVSP</sequence>
<organism evidence="1 2">
    <name type="scientific">Asbolus verrucosus</name>
    <name type="common">Desert ironclad beetle</name>
    <dbReference type="NCBI Taxonomy" id="1661398"/>
    <lineage>
        <taxon>Eukaryota</taxon>
        <taxon>Metazoa</taxon>
        <taxon>Ecdysozoa</taxon>
        <taxon>Arthropoda</taxon>
        <taxon>Hexapoda</taxon>
        <taxon>Insecta</taxon>
        <taxon>Pterygota</taxon>
        <taxon>Neoptera</taxon>
        <taxon>Endopterygota</taxon>
        <taxon>Coleoptera</taxon>
        <taxon>Polyphaga</taxon>
        <taxon>Cucujiformia</taxon>
        <taxon>Tenebrionidae</taxon>
        <taxon>Pimeliinae</taxon>
        <taxon>Asbolus</taxon>
    </lineage>
</organism>
<evidence type="ECO:0000313" key="2">
    <source>
        <dbReference type="Proteomes" id="UP000292052"/>
    </source>
</evidence>